<protein>
    <submittedName>
        <fullName evidence="2">Nuclear transport factor 2 family protein</fullName>
    </submittedName>
</protein>
<dbReference type="SUPFAM" id="SSF54427">
    <property type="entry name" value="NTF2-like"/>
    <property type="match status" value="1"/>
</dbReference>
<dbReference type="InterPro" id="IPR037401">
    <property type="entry name" value="SnoaL-like"/>
</dbReference>
<dbReference type="Proteomes" id="UP001219956">
    <property type="component" value="Unassembled WGS sequence"/>
</dbReference>
<dbReference type="RefSeq" id="WP_272750323.1">
    <property type="nucleotide sequence ID" value="NZ_JAQQLF010000001.1"/>
</dbReference>
<feature type="domain" description="SnoaL-like" evidence="1">
    <location>
        <begin position="9"/>
        <end position="101"/>
    </location>
</feature>
<dbReference type="Gene3D" id="3.10.450.50">
    <property type="match status" value="1"/>
</dbReference>
<evidence type="ECO:0000313" key="2">
    <source>
        <dbReference type="EMBL" id="MDC7715842.1"/>
    </source>
</evidence>
<proteinExistence type="predicted"/>
<sequence>MASTHDLITRHWALANARDWAAFASTLHPGLEYRVPQTRELIRGIDAFVAFYATYPGDWTVTITRLIADGDSAVTSTAFHVEQHTLTGIAFFTLKDSLIWRIDDWWPEDYSPPPRQVAVERY</sequence>
<evidence type="ECO:0000259" key="1">
    <source>
        <dbReference type="Pfam" id="PF12680"/>
    </source>
</evidence>
<organism evidence="2 3">
    <name type="scientific">Vogesella aquatica</name>
    <dbReference type="NCBI Taxonomy" id="2984206"/>
    <lineage>
        <taxon>Bacteria</taxon>
        <taxon>Pseudomonadati</taxon>
        <taxon>Pseudomonadota</taxon>
        <taxon>Betaproteobacteria</taxon>
        <taxon>Neisseriales</taxon>
        <taxon>Chromobacteriaceae</taxon>
        <taxon>Vogesella</taxon>
    </lineage>
</organism>
<accession>A0ABT5ITE8</accession>
<dbReference type="InterPro" id="IPR032710">
    <property type="entry name" value="NTF2-like_dom_sf"/>
</dbReference>
<gene>
    <name evidence="2" type="ORF">PQU95_01220</name>
</gene>
<evidence type="ECO:0000313" key="3">
    <source>
        <dbReference type="Proteomes" id="UP001219956"/>
    </source>
</evidence>
<comment type="caution">
    <text evidence="2">The sequence shown here is derived from an EMBL/GenBank/DDBJ whole genome shotgun (WGS) entry which is preliminary data.</text>
</comment>
<keyword evidence="3" id="KW-1185">Reference proteome</keyword>
<name>A0ABT5ITE8_9NEIS</name>
<dbReference type="Pfam" id="PF12680">
    <property type="entry name" value="SnoaL_2"/>
    <property type="match status" value="1"/>
</dbReference>
<dbReference type="EMBL" id="JAQQLF010000001">
    <property type="protein sequence ID" value="MDC7715842.1"/>
    <property type="molecule type" value="Genomic_DNA"/>
</dbReference>
<reference evidence="2 3" key="1">
    <citation type="submission" date="2023-01" db="EMBL/GenBank/DDBJ databases">
        <title>Novel species of the genus Vogesella isolated from rivers.</title>
        <authorList>
            <person name="Lu H."/>
        </authorList>
    </citation>
    <scope>NUCLEOTIDE SEQUENCE [LARGE SCALE GENOMIC DNA]</scope>
    <source>
        <strain evidence="2 3">DC21W</strain>
    </source>
</reference>